<evidence type="ECO:0000313" key="1">
    <source>
        <dbReference type="EMBL" id="GAF81001.1"/>
    </source>
</evidence>
<accession>X0T0Y5</accession>
<reference evidence="1" key="1">
    <citation type="journal article" date="2014" name="Front. Microbiol.">
        <title>High frequency of phylogenetically diverse reductive dehalogenase-homologous genes in deep subseafloor sedimentary metagenomes.</title>
        <authorList>
            <person name="Kawai M."/>
            <person name="Futagami T."/>
            <person name="Toyoda A."/>
            <person name="Takaki Y."/>
            <person name="Nishi S."/>
            <person name="Hori S."/>
            <person name="Arai W."/>
            <person name="Tsubouchi T."/>
            <person name="Morono Y."/>
            <person name="Uchiyama I."/>
            <person name="Ito T."/>
            <person name="Fujiyama A."/>
            <person name="Inagaki F."/>
            <person name="Takami H."/>
        </authorList>
    </citation>
    <scope>NUCLEOTIDE SEQUENCE</scope>
    <source>
        <strain evidence="1">Expedition CK06-06</strain>
    </source>
</reference>
<sequence>MEKNMPEREDFDEVESKEIALDFEDAIVQAVDGVIVQGNNEEMKLLFFYLKPESNHDENSITWFKCVAEFRMFCSRFLDISRDINIRVNDIEREREKISMFA</sequence>
<name>X0T0Y5_9ZZZZ</name>
<protein>
    <submittedName>
        <fullName evidence="1">Uncharacterized protein</fullName>
    </submittedName>
</protein>
<dbReference type="AlphaFoldDB" id="X0T0Y5"/>
<comment type="caution">
    <text evidence="1">The sequence shown here is derived from an EMBL/GenBank/DDBJ whole genome shotgun (WGS) entry which is preliminary data.</text>
</comment>
<dbReference type="EMBL" id="BARS01003317">
    <property type="protein sequence ID" value="GAF81001.1"/>
    <property type="molecule type" value="Genomic_DNA"/>
</dbReference>
<organism evidence="1">
    <name type="scientific">marine sediment metagenome</name>
    <dbReference type="NCBI Taxonomy" id="412755"/>
    <lineage>
        <taxon>unclassified sequences</taxon>
        <taxon>metagenomes</taxon>
        <taxon>ecological metagenomes</taxon>
    </lineage>
</organism>
<gene>
    <name evidence="1" type="ORF">S01H1_06420</name>
</gene>
<proteinExistence type="predicted"/>